<organism evidence="1 2">
    <name type="scientific">Streptomyces violaceusniger (strain Tu 4113)</name>
    <dbReference type="NCBI Taxonomy" id="653045"/>
    <lineage>
        <taxon>Bacteria</taxon>
        <taxon>Bacillati</taxon>
        <taxon>Actinomycetota</taxon>
        <taxon>Actinomycetes</taxon>
        <taxon>Kitasatosporales</taxon>
        <taxon>Streptomycetaceae</taxon>
        <taxon>Streptomyces</taxon>
        <taxon>Streptomyces violaceusniger group</taxon>
    </lineage>
</organism>
<name>G2NVN7_STRV4</name>
<evidence type="ECO:0000313" key="1">
    <source>
        <dbReference type="EMBL" id="AEM85921.1"/>
    </source>
</evidence>
<gene>
    <name evidence="1" type="ORF">Strvi_6509</name>
</gene>
<dbReference type="Proteomes" id="UP000008703">
    <property type="component" value="Chromosome"/>
</dbReference>
<dbReference type="HOGENOM" id="CLU_3297485_0_0_11"/>
<evidence type="ECO:0000313" key="2">
    <source>
        <dbReference type="Proteomes" id="UP000008703"/>
    </source>
</evidence>
<dbReference type="KEGG" id="svl:Strvi_6509"/>
<accession>G2NVN7</accession>
<sequence>MQLEPLLVLGGVSEECAQRVQYFCFAEPISQRTVQLSRLL</sequence>
<proteinExistence type="predicted"/>
<reference evidence="1" key="1">
    <citation type="submission" date="2011-08" db="EMBL/GenBank/DDBJ databases">
        <title>Complete sequence of chromosome of Streptomyces violaceusniger Tu 4113.</title>
        <authorList>
            <consortium name="US DOE Joint Genome Institute"/>
            <person name="Lucas S."/>
            <person name="Han J."/>
            <person name="Lapidus A."/>
            <person name="Cheng J.-F."/>
            <person name="Goodwin L."/>
            <person name="Pitluck S."/>
            <person name="Peters L."/>
            <person name="Ivanova N."/>
            <person name="Daligault H."/>
            <person name="Detter J.C."/>
            <person name="Han C."/>
            <person name="Tapia R."/>
            <person name="Land M."/>
            <person name="Hauser L."/>
            <person name="Kyrpides N."/>
            <person name="Ivanova N."/>
            <person name="Pagani I."/>
            <person name="Hagen A."/>
            <person name="Katz L."/>
            <person name="Fiedler H.-P."/>
            <person name="Keasling J."/>
            <person name="Fortman J."/>
            <person name="Woyke T."/>
        </authorList>
    </citation>
    <scope>NUCLEOTIDE SEQUENCE [LARGE SCALE GENOMIC DNA]</scope>
    <source>
        <strain evidence="1">Tu 4113</strain>
    </source>
</reference>
<dbReference type="EMBL" id="CP002994">
    <property type="protein sequence ID" value="AEM85921.1"/>
    <property type="molecule type" value="Genomic_DNA"/>
</dbReference>
<keyword evidence="2" id="KW-1185">Reference proteome</keyword>
<dbReference type="AlphaFoldDB" id="G2NVN7"/>
<protein>
    <submittedName>
        <fullName evidence="1">Uncharacterized protein</fullName>
    </submittedName>
</protein>